<dbReference type="Proteomes" id="UP001254608">
    <property type="component" value="Unassembled WGS sequence"/>
</dbReference>
<comment type="caution">
    <text evidence="1">The sequence shown here is derived from an EMBL/GenBank/DDBJ whole genome shotgun (WGS) entry which is preliminary data.</text>
</comment>
<sequence length="91" mass="10276">MIAQTFRQLQGDPEHDVDFPRLVADWLHDEPEILREFPADAYGDLMRKATSGLCQPIVAMMPPHDTYMARMFPAPRAPLGTLRQLTGARPS</sequence>
<proteinExistence type="predicted"/>
<evidence type="ECO:0008006" key="3">
    <source>
        <dbReference type="Google" id="ProtNLM"/>
    </source>
</evidence>
<reference evidence="1 2" key="1">
    <citation type="submission" date="2023-09" db="EMBL/GenBank/DDBJ databases">
        <authorList>
            <person name="Rey-Velasco X."/>
        </authorList>
    </citation>
    <scope>NUCLEOTIDE SEQUENCE [LARGE SCALE GENOMIC DNA]</scope>
    <source>
        <strain evidence="1 2">W345</strain>
    </source>
</reference>
<evidence type="ECO:0000313" key="1">
    <source>
        <dbReference type="EMBL" id="MDT0495822.1"/>
    </source>
</evidence>
<dbReference type="RefSeq" id="WP_311363216.1">
    <property type="nucleotide sequence ID" value="NZ_JAVRIC010000001.1"/>
</dbReference>
<organism evidence="1 2">
    <name type="scientific">Banduia mediterranea</name>
    <dbReference type="NCBI Taxonomy" id="3075609"/>
    <lineage>
        <taxon>Bacteria</taxon>
        <taxon>Pseudomonadati</taxon>
        <taxon>Pseudomonadota</taxon>
        <taxon>Gammaproteobacteria</taxon>
        <taxon>Nevskiales</taxon>
        <taxon>Algiphilaceae</taxon>
        <taxon>Banduia</taxon>
    </lineage>
</organism>
<protein>
    <recommendedName>
        <fullName evidence="3">GAD-related domain-containing protein</fullName>
    </recommendedName>
</protein>
<evidence type="ECO:0000313" key="2">
    <source>
        <dbReference type="Proteomes" id="UP001254608"/>
    </source>
</evidence>
<dbReference type="EMBL" id="JAVRIC010000001">
    <property type="protein sequence ID" value="MDT0495822.1"/>
    <property type="molecule type" value="Genomic_DNA"/>
</dbReference>
<name>A0ABU2WFF3_9GAMM</name>
<accession>A0ABU2WFF3</accession>
<keyword evidence="2" id="KW-1185">Reference proteome</keyword>
<gene>
    <name evidence="1" type="ORF">RM530_00365</name>
</gene>